<evidence type="ECO:0000256" key="4">
    <source>
        <dbReference type="ARBA" id="ARBA00022475"/>
    </source>
</evidence>
<comment type="similarity">
    <text evidence="2">Belongs to the EamA transporter family.</text>
</comment>
<reference evidence="10 11" key="1">
    <citation type="journal article" date="2013" name="Mar. Genomics">
        <title>Expression of sulfatases in Rhodopirellula baltica and the diversity of sulfatases in the genus Rhodopirellula.</title>
        <authorList>
            <person name="Wegner C.E."/>
            <person name="Richter-Heitmann T."/>
            <person name="Klindworth A."/>
            <person name="Klockow C."/>
            <person name="Richter M."/>
            <person name="Achstetter T."/>
            <person name="Glockner F.O."/>
            <person name="Harder J."/>
        </authorList>
    </citation>
    <scope>NUCLEOTIDE SEQUENCE [LARGE SCALE GENOMIC DNA]</scope>
    <source>
        <strain evidence="10 11">SM1</strain>
    </source>
</reference>
<keyword evidence="4" id="KW-1003">Cell membrane</keyword>
<feature type="transmembrane region" description="Helical" evidence="8">
    <location>
        <begin position="21"/>
        <end position="40"/>
    </location>
</feature>
<feature type="transmembrane region" description="Helical" evidence="8">
    <location>
        <begin position="92"/>
        <end position="111"/>
    </location>
</feature>
<dbReference type="InterPro" id="IPR000620">
    <property type="entry name" value="EamA_dom"/>
</dbReference>
<feature type="transmembrane region" description="Helical" evidence="8">
    <location>
        <begin position="287"/>
        <end position="305"/>
    </location>
</feature>
<sequence>MSSDLNSPANTTAPSPLDLRFGFFCAVAAHTLWGLFPIYWRQLGNVDATELVWHRILWSFLMLCIILPLVLRKGNLGGYQAFATAVRSPKVWAIYSLAAVMIAINWLAFLWAVKNNRVLEASLGYYINPLMNVMLGVIVLGEKLGRTQWIAVAVAAVGVLVMSIAGGHVPWVSLAMASSFALYGLIKKKTHLPAIVGLWFEMAVLFLPAAYIIASGTLSGDSSVVGSSLTVKMMLVGGGLVTITPLMLFAAAVRRVNLSTIGILQYIGPTLQFIVGAFVFGEPLDTWRILGFGFVWFGLVIFLVSPTLRLRLASKQVSLSRN</sequence>
<organism evidence="10 11">
    <name type="scientific">Rhodopirellula maiorica SM1</name>
    <dbReference type="NCBI Taxonomy" id="1265738"/>
    <lineage>
        <taxon>Bacteria</taxon>
        <taxon>Pseudomonadati</taxon>
        <taxon>Planctomycetota</taxon>
        <taxon>Planctomycetia</taxon>
        <taxon>Pirellulales</taxon>
        <taxon>Pirellulaceae</taxon>
        <taxon>Novipirellula</taxon>
    </lineage>
</organism>
<evidence type="ECO:0000259" key="9">
    <source>
        <dbReference type="Pfam" id="PF00892"/>
    </source>
</evidence>
<dbReference type="PANTHER" id="PTHR22911">
    <property type="entry name" value="ACYL-MALONYL CONDENSING ENZYME-RELATED"/>
    <property type="match status" value="1"/>
</dbReference>
<evidence type="ECO:0000313" key="10">
    <source>
        <dbReference type="EMBL" id="EMI22079.1"/>
    </source>
</evidence>
<keyword evidence="5 8" id="KW-0812">Transmembrane</keyword>
<protein>
    <submittedName>
        <fullName evidence="10">RarD protein</fullName>
    </submittedName>
</protein>
<keyword evidence="6 8" id="KW-1133">Transmembrane helix</keyword>
<dbReference type="InterPro" id="IPR037185">
    <property type="entry name" value="EmrE-like"/>
</dbReference>
<dbReference type="NCBIfam" id="TIGR00688">
    <property type="entry name" value="rarD"/>
    <property type="match status" value="1"/>
</dbReference>
<dbReference type="SUPFAM" id="SSF103481">
    <property type="entry name" value="Multidrug resistance efflux transporter EmrE"/>
    <property type="match status" value="2"/>
</dbReference>
<comment type="subcellular location">
    <subcellularLocation>
        <location evidence="1">Cell membrane</location>
        <topology evidence="1">Multi-pass membrane protein</topology>
    </subcellularLocation>
</comment>
<keyword evidence="11" id="KW-1185">Reference proteome</keyword>
<keyword evidence="3" id="KW-0813">Transport</keyword>
<gene>
    <name evidence="10" type="ORF">RMSM_00996</name>
</gene>
<evidence type="ECO:0000313" key="11">
    <source>
        <dbReference type="Proteomes" id="UP000011991"/>
    </source>
</evidence>
<dbReference type="InterPro" id="IPR004626">
    <property type="entry name" value="RarD"/>
</dbReference>
<dbReference type="Proteomes" id="UP000011991">
    <property type="component" value="Unassembled WGS sequence"/>
</dbReference>
<feature type="transmembrane region" description="Helical" evidence="8">
    <location>
        <begin position="233"/>
        <end position="251"/>
    </location>
</feature>
<feature type="transmembrane region" description="Helical" evidence="8">
    <location>
        <begin position="193"/>
        <end position="213"/>
    </location>
</feature>
<dbReference type="Pfam" id="PF00892">
    <property type="entry name" value="EamA"/>
    <property type="match status" value="1"/>
</dbReference>
<evidence type="ECO:0000256" key="5">
    <source>
        <dbReference type="ARBA" id="ARBA00022692"/>
    </source>
</evidence>
<dbReference type="EMBL" id="ANOG01000151">
    <property type="protein sequence ID" value="EMI22079.1"/>
    <property type="molecule type" value="Genomic_DNA"/>
</dbReference>
<dbReference type="GO" id="GO:0005886">
    <property type="term" value="C:plasma membrane"/>
    <property type="evidence" value="ECO:0007669"/>
    <property type="project" value="UniProtKB-SubCell"/>
</dbReference>
<accession>M5S7B4</accession>
<evidence type="ECO:0000256" key="6">
    <source>
        <dbReference type="ARBA" id="ARBA00022989"/>
    </source>
</evidence>
<dbReference type="PANTHER" id="PTHR22911:SF137">
    <property type="entry name" value="SOLUTE CARRIER FAMILY 35 MEMBER G2-RELATED"/>
    <property type="match status" value="1"/>
</dbReference>
<comment type="caution">
    <text evidence="10">The sequence shown here is derived from an EMBL/GenBank/DDBJ whole genome shotgun (WGS) entry which is preliminary data.</text>
</comment>
<feature type="transmembrane region" description="Helical" evidence="8">
    <location>
        <begin position="263"/>
        <end position="281"/>
    </location>
</feature>
<evidence type="ECO:0000256" key="7">
    <source>
        <dbReference type="ARBA" id="ARBA00023136"/>
    </source>
</evidence>
<evidence type="ECO:0000256" key="2">
    <source>
        <dbReference type="ARBA" id="ARBA00007362"/>
    </source>
</evidence>
<proteinExistence type="inferred from homology"/>
<dbReference type="PATRIC" id="fig|1265738.3.peg.989"/>
<dbReference type="AlphaFoldDB" id="M5S7B4"/>
<evidence type="ECO:0000256" key="1">
    <source>
        <dbReference type="ARBA" id="ARBA00004651"/>
    </source>
</evidence>
<feature type="transmembrane region" description="Helical" evidence="8">
    <location>
        <begin position="123"/>
        <end position="141"/>
    </location>
</feature>
<feature type="transmembrane region" description="Helical" evidence="8">
    <location>
        <begin position="148"/>
        <end position="165"/>
    </location>
</feature>
<evidence type="ECO:0000256" key="3">
    <source>
        <dbReference type="ARBA" id="ARBA00022448"/>
    </source>
</evidence>
<evidence type="ECO:0000256" key="8">
    <source>
        <dbReference type="SAM" id="Phobius"/>
    </source>
</evidence>
<feature type="domain" description="EamA" evidence="9">
    <location>
        <begin position="21"/>
        <end position="163"/>
    </location>
</feature>
<feature type="transmembrane region" description="Helical" evidence="8">
    <location>
        <begin position="52"/>
        <end position="71"/>
    </location>
</feature>
<keyword evidence="7 8" id="KW-0472">Membrane</keyword>
<name>M5S7B4_9BACT</name>